<dbReference type="RefSeq" id="WP_119479011.1">
    <property type="nucleotide sequence ID" value="NZ_QXML01000009.1"/>
</dbReference>
<dbReference type="PANTHER" id="PTHR44520">
    <property type="entry name" value="RESPONSE REGULATOR RCP1-RELATED"/>
    <property type="match status" value="1"/>
</dbReference>
<protein>
    <submittedName>
        <fullName evidence="3">Response regulator</fullName>
    </submittedName>
</protein>
<dbReference type="InterPro" id="IPR052893">
    <property type="entry name" value="TCS_response_regulator"/>
</dbReference>
<evidence type="ECO:0000313" key="3">
    <source>
        <dbReference type="EMBL" id="RIW13425.1"/>
    </source>
</evidence>
<dbReference type="InterPro" id="IPR001789">
    <property type="entry name" value="Sig_transdc_resp-reg_receiver"/>
</dbReference>
<evidence type="ECO:0000256" key="1">
    <source>
        <dbReference type="PROSITE-ProRule" id="PRU00169"/>
    </source>
</evidence>
<feature type="domain" description="Response regulatory" evidence="2">
    <location>
        <begin position="6"/>
        <end position="129"/>
    </location>
</feature>
<feature type="modified residue" description="4-aspartylphosphate" evidence="1">
    <location>
        <position position="61"/>
    </location>
</feature>
<dbReference type="AlphaFoldDB" id="A0A418PNG8"/>
<organism evidence="3 4">
    <name type="scientific">Algoriphagus lacus</name>
    <dbReference type="NCBI Taxonomy" id="2056311"/>
    <lineage>
        <taxon>Bacteria</taxon>
        <taxon>Pseudomonadati</taxon>
        <taxon>Bacteroidota</taxon>
        <taxon>Cytophagia</taxon>
        <taxon>Cytophagales</taxon>
        <taxon>Cyclobacteriaceae</taxon>
        <taxon>Algoriphagus</taxon>
    </lineage>
</organism>
<sequence>MEKLVNVLIIDDDPGVLFLHELIITETKLNSNPGTFINAEEALNQILPLDTHNTRMLIFLDINMPKISGWDFLEILIKSIQYAEIKVIMVTSSLSKSDREKSKEYKIVMDYWEKPMDESQIFNLIDELGSWLK</sequence>
<dbReference type="Proteomes" id="UP000283522">
    <property type="component" value="Unassembled WGS sequence"/>
</dbReference>
<evidence type="ECO:0000313" key="4">
    <source>
        <dbReference type="Proteomes" id="UP000283522"/>
    </source>
</evidence>
<evidence type="ECO:0000259" key="2">
    <source>
        <dbReference type="PROSITE" id="PS50110"/>
    </source>
</evidence>
<dbReference type="EMBL" id="QXML01000009">
    <property type="protein sequence ID" value="RIW13425.1"/>
    <property type="molecule type" value="Genomic_DNA"/>
</dbReference>
<dbReference type="PANTHER" id="PTHR44520:SF2">
    <property type="entry name" value="RESPONSE REGULATOR RCP1"/>
    <property type="match status" value="1"/>
</dbReference>
<dbReference type="SMART" id="SM00448">
    <property type="entry name" value="REC"/>
    <property type="match status" value="1"/>
</dbReference>
<keyword evidence="1" id="KW-0597">Phosphoprotein</keyword>
<dbReference type="GO" id="GO:0000160">
    <property type="term" value="P:phosphorelay signal transduction system"/>
    <property type="evidence" value="ECO:0007669"/>
    <property type="project" value="InterPro"/>
</dbReference>
<dbReference type="Pfam" id="PF00072">
    <property type="entry name" value="Response_reg"/>
    <property type="match status" value="1"/>
</dbReference>
<name>A0A418PNG8_9BACT</name>
<accession>A0A418PNG8</accession>
<reference evidence="3 4" key="1">
    <citation type="submission" date="2018-09" db="EMBL/GenBank/DDBJ databases">
        <authorList>
            <person name="Wang X."/>
            <person name="Du Z."/>
        </authorList>
    </citation>
    <scope>NUCLEOTIDE SEQUENCE [LARGE SCALE GENOMIC DNA]</scope>
    <source>
        <strain evidence="3 4">N3</strain>
    </source>
</reference>
<comment type="caution">
    <text evidence="3">The sequence shown here is derived from an EMBL/GenBank/DDBJ whole genome shotgun (WGS) entry which is preliminary data.</text>
</comment>
<gene>
    <name evidence="3" type="ORF">D0X99_16780</name>
</gene>
<dbReference type="Gene3D" id="3.40.50.2300">
    <property type="match status" value="1"/>
</dbReference>
<dbReference type="InterPro" id="IPR011006">
    <property type="entry name" value="CheY-like_superfamily"/>
</dbReference>
<dbReference type="SUPFAM" id="SSF52172">
    <property type="entry name" value="CheY-like"/>
    <property type="match status" value="1"/>
</dbReference>
<dbReference type="OrthoDB" id="1524091at2"/>
<keyword evidence="4" id="KW-1185">Reference proteome</keyword>
<dbReference type="PROSITE" id="PS50110">
    <property type="entry name" value="RESPONSE_REGULATORY"/>
    <property type="match status" value="1"/>
</dbReference>
<proteinExistence type="predicted"/>